<evidence type="ECO:0000259" key="2">
    <source>
        <dbReference type="Pfam" id="PF17131"/>
    </source>
</evidence>
<proteinExistence type="predicted"/>
<feature type="signal peptide" evidence="1">
    <location>
        <begin position="1"/>
        <end position="19"/>
    </location>
</feature>
<dbReference type="PIRSF" id="PIRSF028205">
    <property type="entry name" value="UCP028205"/>
    <property type="match status" value="1"/>
</dbReference>
<feature type="domain" description="Uncharacterized protein TP-0789" evidence="2">
    <location>
        <begin position="68"/>
        <end position="238"/>
    </location>
</feature>
<evidence type="ECO:0000313" key="4">
    <source>
        <dbReference type="Proteomes" id="UP000298438"/>
    </source>
</evidence>
<accession>A0A4Y9SEI1</accession>
<keyword evidence="4" id="KW-1185">Reference proteome</keyword>
<sequence>MFKHTLIAAAFALCGLAQAADVDDILRKADAFRLPDSSAQIETLVQTYKDGKLDKEKRYQVNTKGAGKSLILFRTPGEAGQKVLMVGDDFWMIMPGSARPIRITPLQKLLGDASTGDIANLSWAGDYTGTVLREVEVDGVHCLELELAAKRKSLSYQRIVLQVGAKDYRPVHADLFATSNRRLKQANYTVGAREGKPSVLKVVLIDEVQTSRQTVVTTLSAKPRQLGDELFNAMYLTRSDIAP</sequence>
<dbReference type="EMBL" id="SPVF01000120">
    <property type="protein sequence ID" value="TFW21423.1"/>
    <property type="molecule type" value="Genomic_DNA"/>
</dbReference>
<protein>
    <submittedName>
        <fullName evidence="3">Outer membrane lipoprotein-sorting protein</fullName>
    </submittedName>
</protein>
<dbReference type="OrthoDB" id="368800at2"/>
<dbReference type="RefSeq" id="WP_135206867.1">
    <property type="nucleotide sequence ID" value="NZ_SPVF01000120.1"/>
</dbReference>
<gene>
    <name evidence="3" type="ORF">E4L96_08920</name>
</gene>
<keyword evidence="1" id="KW-0732">Signal</keyword>
<feature type="chain" id="PRO_5021240685" evidence="1">
    <location>
        <begin position="20"/>
        <end position="243"/>
    </location>
</feature>
<reference evidence="3 4" key="1">
    <citation type="submission" date="2019-03" db="EMBL/GenBank/DDBJ databases">
        <title>Draft Genome Sequence of Massilia arenosa sp. nov., a Novel Massilia Species Isolated from a Sandy-loam Maize Soil.</title>
        <authorList>
            <person name="Raths R."/>
            <person name="Peta V."/>
            <person name="Bucking H."/>
        </authorList>
    </citation>
    <scope>NUCLEOTIDE SEQUENCE [LARGE SCALE GENOMIC DNA]</scope>
    <source>
        <strain evidence="3 4">MC02</strain>
    </source>
</reference>
<dbReference type="AlphaFoldDB" id="A0A4Y9SEI1"/>
<dbReference type="Proteomes" id="UP000298438">
    <property type="component" value="Unassembled WGS sequence"/>
</dbReference>
<evidence type="ECO:0000256" key="1">
    <source>
        <dbReference type="SAM" id="SignalP"/>
    </source>
</evidence>
<evidence type="ECO:0000313" key="3">
    <source>
        <dbReference type="EMBL" id="TFW21423.1"/>
    </source>
</evidence>
<name>A0A4Y9SEI1_9BURK</name>
<comment type="caution">
    <text evidence="3">The sequence shown here is derived from an EMBL/GenBank/DDBJ whole genome shotgun (WGS) entry which is preliminary data.</text>
</comment>
<dbReference type="Pfam" id="PF17131">
    <property type="entry name" value="LolA_like"/>
    <property type="match status" value="1"/>
</dbReference>
<dbReference type="InterPro" id="IPR033399">
    <property type="entry name" value="TP_0789-like"/>
</dbReference>
<dbReference type="InterPro" id="IPR011220">
    <property type="entry name" value="UCP028205"/>
</dbReference>
<dbReference type="Gene3D" id="2.50.20.10">
    <property type="entry name" value="Lipoprotein localisation LolA/LolB/LppX"/>
    <property type="match status" value="1"/>
</dbReference>
<keyword evidence="3" id="KW-0449">Lipoprotein</keyword>
<organism evidence="3 4">
    <name type="scientific">Zemynaea arenosa</name>
    <dbReference type="NCBI Taxonomy" id="2561931"/>
    <lineage>
        <taxon>Bacteria</taxon>
        <taxon>Pseudomonadati</taxon>
        <taxon>Pseudomonadota</taxon>
        <taxon>Betaproteobacteria</taxon>
        <taxon>Burkholderiales</taxon>
        <taxon>Oxalobacteraceae</taxon>
        <taxon>Telluria group</taxon>
        <taxon>Zemynaea</taxon>
    </lineage>
</organism>
<dbReference type="CDD" id="cd16329">
    <property type="entry name" value="LolA_like"/>
    <property type="match status" value="1"/>
</dbReference>